<dbReference type="EMBL" id="LAZR01025212">
    <property type="protein sequence ID" value="KKL72634.1"/>
    <property type="molecule type" value="Genomic_DNA"/>
</dbReference>
<protein>
    <recommendedName>
        <fullName evidence="2">Erf family protein</fullName>
    </recommendedName>
</protein>
<dbReference type="Pfam" id="PF04404">
    <property type="entry name" value="ERF"/>
    <property type="match status" value="1"/>
</dbReference>
<name>A0A0F9EF96_9ZZZZ</name>
<evidence type="ECO:0000313" key="1">
    <source>
        <dbReference type="EMBL" id="KKL72634.1"/>
    </source>
</evidence>
<proteinExistence type="predicted"/>
<comment type="caution">
    <text evidence="1">The sequence shown here is derived from an EMBL/GenBank/DDBJ whole genome shotgun (WGS) entry which is preliminary data.</text>
</comment>
<dbReference type="InterPro" id="IPR007499">
    <property type="entry name" value="ERF_bacteria_virus"/>
</dbReference>
<dbReference type="AlphaFoldDB" id="A0A0F9EF96"/>
<organism evidence="1">
    <name type="scientific">marine sediment metagenome</name>
    <dbReference type="NCBI Taxonomy" id="412755"/>
    <lineage>
        <taxon>unclassified sequences</taxon>
        <taxon>metagenomes</taxon>
        <taxon>ecological metagenomes</taxon>
    </lineage>
</organism>
<evidence type="ECO:0008006" key="2">
    <source>
        <dbReference type="Google" id="ProtNLM"/>
    </source>
</evidence>
<reference evidence="1" key="1">
    <citation type="journal article" date="2015" name="Nature">
        <title>Complex archaea that bridge the gap between prokaryotes and eukaryotes.</title>
        <authorList>
            <person name="Spang A."/>
            <person name="Saw J.H."/>
            <person name="Jorgensen S.L."/>
            <person name="Zaremba-Niedzwiedzka K."/>
            <person name="Martijn J."/>
            <person name="Lind A.E."/>
            <person name="van Eijk R."/>
            <person name="Schleper C."/>
            <person name="Guy L."/>
            <person name="Ettema T.J."/>
        </authorList>
    </citation>
    <scope>NUCLEOTIDE SEQUENCE</scope>
</reference>
<accession>A0A0F9EF96</accession>
<sequence>MLKSDNINELATALSKVQAKLEGAKMDGSNPFFKSKYATLLSVWEASRKPLTDNGLSVVQTCSVGESEGLIVDTTLLHSSGQWISGELAIKPTKNDPQGVGSAITYARRYGLAAIIGICPEDDDAESAMERKPAAKVPDSKTTPAQLKKIYAVAKEKGYSEELAAAIMVREFGTGHSKELTKKQASDFIEILTAGKYLEEAKQETQPQLVPEQDNEVPKTAGEFFNWIMKRDPNIKAPRVWLQAEYGVTDKEILTTKRIKELYDKITK</sequence>
<gene>
    <name evidence="1" type="ORF">LCGC14_2082950</name>
</gene>